<name>A0A6C0IEX7_9ZZZZ</name>
<dbReference type="Gene3D" id="3.40.1440.10">
    <property type="entry name" value="GIY-YIG endonuclease"/>
    <property type="match status" value="1"/>
</dbReference>
<dbReference type="PROSITE" id="PS50164">
    <property type="entry name" value="GIY_YIG"/>
    <property type="match status" value="1"/>
</dbReference>
<sequence>MEQLYVLQCSNNKYYVGKTTNVMRRYEEHKSGKGSAWTSKYKPTRIVLCRALEGVHDENNTTKDYMKKYGVEHVRGGVYTQLTLPADVVSVLQREFVGTDDKCYKCNLAGHFGGQCTSAAMPKKISPTQKKSAKADEWGCEYCDRTFTTKYGCSVHERSCKEVYESDDSDTVICYKCGREGHYSPDCYAKKHVNGHWIG</sequence>
<reference evidence="3" key="1">
    <citation type="journal article" date="2020" name="Nature">
        <title>Giant virus diversity and host interactions through global metagenomics.</title>
        <authorList>
            <person name="Schulz F."/>
            <person name="Roux S."/>
            <person name="Paez-Espino D."/>
            <person name="Jungbluth S."/>
            <person name="Walsh D.A."/>
            <person name="Denef V.J."/>
            <person name="McMahon K.D."/>
            <person name="Konstantinidis K.T."/>
            <person name="Eloe-Fadrosh E.A."/>
            <person name="Kyrpides N.C."/>
            <person name="Woyke T."/>
        </authorList>
    </citation>
    <scope>NUCLEOTIDE SEQUENCE</scope>
    <source>
        <strain evidence="3">GVMAG-M-3300023184-62</strain>
    </source>
</reference>
<feature type="domain" description="CCHC-type" evidence="1">
    <location>
        <begin position="102"/>
        <end position="118"/>
    </location>
</feature>
<dbReference type="Gene3D" id="4.10.60.10">
    <property type="entry name" value="Zinc finger, CCHC-type"/>
    <property type="match status" value="1"/>
</dbReference>
<dbReference type="InterPro" id="IPR050190">
    <property type="entry name" value="UPF0213_domain"/>
</dbReference>
<dbReference type="SMART" id="SM00343">
    <property type="entry name" value="ZnF_C2HC"/>
    <property type="match status" value="2"/>
</dbReference>
<feature type="domain" description="CCHC-type" evidence="1">
    <location>
        <begin position="174"/>
        <end position="187"/>
    </location>
</feature>
<feature type="domain" description="GIY-YIG" evidence="2">
    <location>
        <begin position="1"/>
        <end position="71"/>
    </location>
</feature>
<dbReference type="PANTHER" id="PTHR34477:SF1">
    <property type="entry name" value="UPF0213 PROTEIN YHBQ"/>
    <property type="match status" value="1"/>
</dbReference>
<dbReference type="Pfam" id="PF01541">
    <property type="entry name" value="GIY-YIG"/>
    <property type="match status" value="1"/>
</dbReference>
<dbReference type="SUPFAM" id="SSF57756">
    <property type="entry name" value="Retrovirus zinc finger-like domains"/>
    <property type="match status" value="1"/>
</dbReference>
<evidence type="ECO:0000259" key="2">
    <source>
        <dbReference type="PROSITE" id="PS50164"/>
    </source>
</evidence>
<evidence type="ECO:0000313" key="3">
    <source>
        <dbReference type="EMBL" id="QHT90063.1"/>
    </source>
</evidence>
<dbReference type="InterPro" id="IPR035901">
    <property type="entry name" value="GIY-YIG_endonuc_sf"/>
</dbReference>
<dbReference type="Pfam" id="PF00098">
    <property type="entry name" value="zf-CCHC"/>
    <property type="match status" value="1"/>
</dbReference>
<dbReference type="AlphaFoldDB" id="A0A6C0IEX7"/>
<dbReference type="SUPFAM" id="SSF82771">
    <property type="entry name" value="GIY-YIG endonuclease"/>
    <property type="match status" value="1"/>
</dbReference>
<dbReference type="InterPro" id="IPR000305">
    <property type="entry name" value="GIY-YIG_endonuc"/>
</dbReference>
<organism evidence="3">
    <name type="scientific">viral metagenome</name>
    <dbReference type="NCBI Taxonomy" id="1070528"/>
    <lineage>
        <taxon>unclassified sequences</taxon>
        <taxon>metagenomes</taxon>
        <taxon>organismal metagenomes</taxon>
    </lineage>
</organism>
<dbReference type="InterPro" id="IPR036875">
    <property type="entry name" value="Znf_CCHC_sf"/>
</dbReference>
<evidence type="ECO:0008006" key="4">
    <source>
        <dbReference type="Google" id="ProtNLM"/>
    </source>
</evidence>
<evidence type="ECO:0000259" key="1">
    <source>
        <dbReference type="PROSITE" id="PS50158"/>
    </source>
</evidence>
<proteinExistence type="predicted"/>
<accession>A0A6C0IEX7</accession>
<protein>
    <recommendedName>
        <fullName evidence="4">CCHC-type domain-containing protein</fullName>
    </recommendedName>
</protein>
<dbReference type="GO" id="GO:0003676">
    <property type="term" value="F:nucleic acid binding"/>
    <property type="evidence" value="ECO:0007669"/>
    <property type="project" value="InterPro"/>
</dbReference>
<dbReference type="GO" id="GO:0008270">
    <property type="term" value="F:zinc ion binding"/>
    <property type="evidence" value="ECO:0007669"/>
    <property type="project" value="InterPro"/>
</dbReference>
<dbReference type="EMBL" id="MN740152">
    <property type="protein sequence ID" value="QHT90063.1"/>
    <property type="molecule type" value="Genomic_DNA"/>
</dbReference>
<dbReference type="InterPro" id="IPR001878">
    <property type="entry name" value="Znf_CCHC"/>
</dbReference>
<dbReference type="PANTHER" id="PTHR34477">
    <property type="entry name" value="UPF0213 PROTEIN YHBQ"/>
    <property type="match status" value="1"/>
</dbReference>
<dbReference type="PROSITE" id="PS50158">
    <property type="entry name" value="ZF_CCHC"/>
    <property type="match status" value="2"/>
</dbReference>